<evidence type="ECO:0000256" key="1">
    <source>
        <dbReference type="SAM" id="SignalP"/>
    </source>
</evidence>
<dbReference type="OrthoDB" id="7021897at2"/>
<evidence type="ECO:0008006" key="4">
    <source>
        <dbReference type="Google" id="ProtNLM"/>
    </source>
</evidence>
<feature type="signal peptide" evidence="1">
    <location>
        <begin position="1"/>
        <end position="20"/>
    </location>
</feature>
<dbReference type="PROSITE" id="PS51257">
    <property type="entry name" value="PROKAR_LIPOPROTEIN"/>
    <property type="match status" value="1"/>
</dbReference>
<dbReference type="EMBL" id="LJZQ01000013">
    <property type="protein sequence ID" value="KPQ28622.1"/>
    <property type="molecule type" value="Genomic_DNA"/>
</dbReference>
<proteinExistence type="predicted"/>
<protein>
    <recommendedName>
        <fullName evidence="4">Lipoprotein</fullName>
    </recommendedName>
</protein>
<dbReference type="AlphaFoldDB" id="A0A0P7Z2L6"/>
<organism evidence="2 3">
    <name type="scientific">Marinobacter excellens HL-55</name>
    <dbReference type="NCBI Taxonomy" id="1305731"/>
    <lineage>
        <taxon>Bacteria</taxon>
        <taxon>Pseudomonadati</taxon>
        <taxon>Pseudomonadota</taxon>
        <taxon>Gammaproteobacteria</taxon>
        <taxon>Pseudomonadales</taxon>
        <taxon>Marinobacteraceae</taxon>
        <taxon>Marinobacter</taxon>
    </lineage>
</organism>
<sequence>MKKVLIASTLVLAGAMTGCSSLNTSAPSLPLTGTVHSDVKADIEVGEKITGQASVTQLFGLLTLGDSKKYADGVAYGVGSSGGALPLPIGGAALVDKVKSAAAYNAVTESGADVIIAPRYTVEQNGYGFFGTIDVTVEGYKGTIKSIK</sequence>
<evidence type="ECO:0000313" key="2">
    <source>
        <dbReference type="EMBL" id="KPQ28622.1"/>
    </source>
</evidence>
<reference evidence="2 3" key="1">
    <citation type="submission" date="2015-09" db="EMBL/GenBank/DDBJ databases">
        <title>Identification and resolution of microdiversity through metagenomic sequencing of parallel consortia.</title>
        <authorList>
            <person name="Nelson W.C."/>
            <person name="Romine M.F."/>
            <person name="Lindemann S.R."/>
        </authorList>
    </citation>
    <scope>NUCLEOTIDE SEQUENCE [LARGE SCALE GENOMIC DNA]</scope>
    <source>
        <strain evidence="2">HL-55</strain>
    </source>
</reference>
<evidence type="ECO:0000313" key="3">
    <source>
        <dbReference type="Proteomes" id="UP000050416"/>
    </source>
</evidence>
<dbReference type="PATRIC" id="fig|1305731.5.peg.433"/>
<feature type="chain" id="PRO_5006146842" description="Lipoprotein" evidence="1">
    <location>
        <begin position="21"/>
        <end position="148"/>
    </location>
</feature>
<accession>A0A0P7Z2L6</accession>
<gene>
    <name evidence="2" type="ORF">HLUCCX14_09910</name>
</gene>
<keyword evidence="1" id="KW-0732">Signal</keyword>
<comment type="caution">
    <text evidence="2">The sequence shown here is derived from an EMBL/GenBank/DDBJ whole genome shotgun (WGS) entry which is preliminary data.</text>
</comment>
<name>A0A0P7Z2L6_9GAMM</name>
<dbReference type="Proteomes" id="UP000050416">
    <property type="component" value="Unassembled WGS sequence"/>
</dbReference>